<dbReference type="GO" id="GO:0004439">
    <property type="term" value="F:phosphatidylinositol-4,5-bisphosphate 5-phosphatase activity"/>
    <property type="evidence" value="ECO:0007669"/>
    <property type="project" value="UniProtKB-EC"/>
</dbReference>
<evidence type="ECO:0000313" key="13">
    <source>
        <dbReference type="Proteomes" id="UP000006310"/>
    </source>
</evidence>
<evidence type="ECO:0000256" key="8">
    <source>
        <dbReference type="ARBA" id="ARBA00022801"/>
    </source>
</evidence>
<feature type="region of interest" description="Disordered" evidence="10">
    <location>
        <begin position="884"/>
        <end position="1105"/>
    </location>
</feature>
<dbReference type="EMBL" id="HE978322">
    <property type="protein sequence ID" value="CCK71986.1"/>
    <property type="molecule type" value="Genomic_DNA"/>
</dbReference>
<keyword evidence="5" id="KW-0813">Transport</keyword>
<keyword evidence="7" id="KW-0254">Endocytosis</keyword>
<keyword evidence="8" id="KW-0378">Hydrolase</keyword>
<evidence type="ECO:0000259" key="11">
    <source>
        <dbReference type="PROSITE" id="PS50275"/>
    </source>
</evidence>
<dbReference type="RefSeq" id="XP_022466231.1">
    <property type="nucleotide sequence ID" value="XM_022609879.1"/>
</dbReference>
<evidence type="ECO:0000256" key="4">
    <source>
        <dbReference type="ARBA" id="ARBA00013044"/>
    </source>
</evidence>
<protein>
    <recommendedName>
        <fullName evidence="4">phosphoinositide 5-phosphatase</fullName>
        <ecNumber evidence="4">3.1.3.36</ecNumber>
    </recommendedName>
</protein>
<feature type="compositionally biased region" description="Polar residues" evidence="10">
    <location>
        <begin position="917"/>
        <end position="930"/>
    </location>
</feature>
<proteinExistence type="inferred from homology"/>
<dbReference type="InterPro" id="IPR036691">
    <property type="entry name" value="Endo/exonu/phosph_ase_sf"/>
</dbReference>
<dbReference type="GO" id="GO:0006897">
    <property type="term" value="P:endocytosis"/>
    <property type="evidence" value="ECO:0007669"/>
    <property type="project" value="UniProtKB-KW"/>
</dbReference>
<dbReference type="InterPro" id="IPR002013">
    <property type="entry name" value="SAC_dom"/>
</dbReference>
<evidence type="ECO:0000256" key="3">
    <source>
        <dbReference type="ARBA" id="ARBA00009678"/>
    </source>
</evidence>
<dbReference type="PROSITE" id="PS50275">
    <property type="entry name" value="SAC"/>
    <property type="match status" value="1"/>
</dbReference>
<sequence>MQILVSHPNSPRSIALASKSFSLVFRPVRKSEISCAVELVPNHELKRSDYKRLTRHEVHGFIGLISLNDSIFIGTITGSAKVASPTPHETVNKIYAVDFYCLTDRSWDFVDLDVQGRALPEPGAPAADSALQHPCFELKKLLSNGSFYYSSDFDLTSTLQGRGFNTNSLSKDNFEEEFMWNHFMMHDMVNYRDRSDSSTKEILDAEGFLTTVIRGFAETFVTFIKRWKVSQTVISKQSWKRAGTRFNMRGINDEGYVANFVETEFIMYSSEYCYAYTQVRGSVPVFWEQDAALINPKVQITRSTEATQKSFDTHFMKLLNKYGPVDVINLLSEKSSEAQLSRRYKEQLQSSPNFKYDEDVLLTVFDFHKETSQDGFVGAAKILPQILKFMMNAGYFSYDVREDRVISKQQGIFRTNCLDCLDRTNLVQQLISLEVFKLFLHDFEILDRRGVHNELDFVQRHNSLWADHGDQISQIYTGTNALKSSFSRKGKMSFAGTLSDATKSVSRMYINNFMDKNKQLKIDGLLGRLPDQKPVSLYDPENEFVTTELEKRSDSFTSYSNMNLFVGTFNVNNLSNRSSDLSKWLFPIGNKFKPDVVVLGLQEVIAMSAGSILNADYTKGSVWKTMVSNCLNQYAEKYILLRVEQMSSILILLFVKEDKINHATQVEGSTKKTGFGGMAGNKGAVAIRLKYGNTSFCFVNSHFAAGAKNVDERANDYAAINKSISFTGGRNISQHECIFWLGDLNFRISLDNLQVRRELSEQKEGYLERLMKYDQLTQAINSNNIFRDFCEPTIQFCPTYKYDFGTDIYDTSEKARTPSWTDRIIYKGNNLQPLAYSDAPLKLSDHKPVYAAYRCKVGFIDEAKKLHLRNELYLDYKNKVDRAGPEHASTFPMEEEKRVRQRLSLPVENQLAPVSLKSRSSGTSLQSAVRSPSELERKNMSLTPPPVPQRKTLPTQRMPPKPPMSRSSTSLHSQGLAAVGSNSSIPDLIELDSLPASEDDESSGVAAPKRPVPPPPPRKPSSQGIAPVGRKETEFSIRGNLPPGETSIDDTSANSSLLEMVIDSSSPKRTRQLLPTSESDSARSLKKTPPAVPAKKPQLHNLEIR</sequence>
<dbReference type="PANTHER" id="PTHR11200:SF257">
    <property type="entry name" value="PHOSPHOINOSITIDE 5-PHOSPHATASE"/>
    <property type="match status" value="1"/>
</dbReference>
<evidence type="ECO:0000256" key="1">
    <source>
        <dbReference type="ARBA" id="ARBA00004496"/>
    </source>
</evidence>
<name>J7SAA4_HUIN7</name>
<dbReference type="Gene3D" id="3.60.10.10">
    <property type="entry name" value="Endonuclease/exonuclease/phosphatase"/>
    <property type="match status" value="1"/>
</dbReference>
<comment type="similarity">
    <text evidence="3">In the central section; belongs to the inositol 1,4,5-trisphosphate 5-phosphatase family.</text>
</comment>
<dbReference type="SUPFAM" id="SSF56219">
    <property type="entry name" value="DNase I-like"/>
    <property type="match status" value="1"/>
</dbReference>
<reference evidence="13" key="2">
    <citation type="submission" date="2012-08" db="EMBL/GenBank/DDBJ databases">
        <title>Genome sequence of Kazachstania naganishii.</title>
        <authorList>
            <person name="Gordon J.L."/>
            <person name="Armisen D."/>
            <person name="Proux-Wera E."/>
            <person name="OhEigeartaigh S.S."/>
            <person name="Byrne K.P."/>
            <person name="Wolfe K.H."/>
        </authorList>
    </citation>
    <scope>NUCLEOTIDE SEQUENCE [LARGE SCALE GENOMIC DNA]</scope>
    <source>
        <strain evidence="13">ATCC MYA-139 / BCRC 22969 / CBS 8797 / CCRC 22969 / KCTC 17520 / NBRC 10181 / NCYC 3082</strain>
    </source>
</reference>
<keyword evidence="9" id="KW-0653">Protein transport</keyword>
<dbReference type="GO" id="GO:0005737">
    <property type="term" value="C:cytoplasm"/>
    <property type="evidence" value="ECO:0007669"/>
    <property type="project" value="UniProtKB-SubCell"/>
</dbReference>
<dbReference type="GO" id="GO:0046856">
    <property type="term" value="P:phosphatidylinositol dephosphorylation"/>
    <property type="evidence" value="ECO:0007669"/>
    <property type="project" value="InterPro"/>
</dbReference>
<evidence type="ECO:0000313" key="12">
    <source>
        <dbReference type="EMBL" id="CCK71986.1"/>
    </source>
</evidence>
<evidence type="ECO:0000256" key="7">
    <source>
        <dbReference type="ARBA" id="ARBA00022583"/>
    </source>
</evidence>
<feature type="compositionally biased region" description="Pro residues" evidence="10">
    <location>
        <begin position="1010"/>
        <end position="1019"/>
    </location>
</feature>
<dbReference type="SMART" id="SM00128">
    <property type="entry name" value="IPPc"/>
    <property type="match status" value="1"/>
</dbReference>
<evidence type="ECO:0000256" key="9">
    <source>
        <dbReference type="ARBA" id="ARBA00022927"/>
    </source>
</evidence>
<dbReference type="FunFam" id="3.60.10.10:FF:000029">
    <property type="entry name" value="Inositol polyphosphate 5-phosphatase"/>
    <property type="match status" value="1"/>
</dbReference>
<dbReference type="InterPro" id="IPR000300">
    <property type="entry name" value="IPPc"/>
</dbReference>
<evidence type="ECO:0000256" key="6">
    <source>
        <dbReference type="ARBA" id="ARBA00022490"/>
    </source>
</evidence>
<comment type="similarity">
    <text evidence="2">Belongs to the synaptojanin family.</text>
</comment>
<dbReference type="InterPro" id="IPR046985">
    <property type="entry name" value="IP5"/>
</dbReference>
<dbReference type="Proteomes" id="UP000006310">
    <property type="component" value="Chromosome 9"/>
</dbReference>
<dbReference type="Pfam" id="PF02383">
    <property type="entry name" value="Syja_N"/>
    <property type="match status" value="1"/>
</dbReference>
<accession>J7SAA4</accession>
<dbReference type="PANTHER" id="PTHR11200">
    <property type="entry name" value="INOSITOL 5-PHOSPHATASE"/>
    <property type="match status" value="1"/>
</dbReference>
<dbReference type="AlphaFoldDB" id="J7SAA4"/>
<dbReference type="HOGENOM" id="CLU_003016_2_0_1"/>
<gene>
    <name evidence="12" type="primary">KNAG0I02010</name>
    <name evidence="12" type="ordered locus">KNAG_0I02010</name>
</gene>
<dbReference type="EC" id="3.1.3.36" evidence="4"/>
<dbReference type="OMA" id="QHPCFEL"/>
<feature type="compositionally biased region" description="Polar residues" evidence="10">
    <location>
        <begin position="1049"/>
        <end position="1079"/>
    </location>
</feature>
<dbReference type="STRING" id="1071383.J7SAA4"/>
<comment type="subcellular location">
    <subcellularLocation>
        <location evidence="1">Cytoplasm</location>
    </subcellularLocation>
</comment>
<feature type="compositionally biased region" description="Low complexity" evidence="10">
    <location>
        <begin position="1087"/>
        <end position="1096"/>
    </location>
</feature>
<feature type="domain" description="SAC" evidence="11">
    <location>
        <begin position="138"/>
        <end position="478"/>
    </location>
</feature>
<dbReference type="GO" id="GO:0043813">
    <property type="term" value="F:phosphatidylinositol-3,5-bisphosphate 5-phosphatase activity"/>
    <property type="evidence" value="ECO:0007669"/>
    <property type="project" value="TreeGrafter"/>
</dbReference>
<dbReference type="KEGG" id="kng:KNAG_0I02010"/>
<evidence type="ECO:0000256" key="5">
    <source>
        <dbReference type="ARBA" id="ARBA00022448"/>
    </source>
</evidence>
<evidence type="ECO:0000256" key="10">
    <source>
        <dbReference type="SAM" id="MobiDB-lite"/>
    </source>
</evidence>
<keyword evidence="13" id="KW-1185">Reference proteome</keyword>
<reference evidence="12 13" key="1">
    <citation type="journal article" date="2011" name="Proc. Natl. Acad. Sci. U.S.A.">
        <title>Evolutionary erosion of yeast sex chromosomes by mating-type switching accidents.</title>
        <authorList>
            <person name="Gordon J.L."/>
            <person name="Armisen D."/>
            <person name="Proux-Wera E."/>
            <person name="Oheigeartaigh S.S."/>
            <person name="Byrne K.P."/>
            <person name="Wolfe K.H."/>
        </authorList>
    </citation>
    <scope>NUCLEOTIDE SEQUENCE [LARGE SCALE GENOMIC DNA]</scope>
    <source>
        <strain evidence="13">ATCC MYA-139 / BCRC 22969 / CBS 8797 / CCRC 22969 / KCTC 17520 / NBRC 10181 / NCYC 3082</strain>
    </source>
</reference>
<dbReference type="eggNOG" id="KOG0566">
    <property type="taxonomic scope" value="Eukaryota"/>
</dbReference>
<keyword evidence="6" id="KW-0963">Cytoplasm</keyword>
<dbReference type="GO" id="GO:0016020">
    <property type="term" value="C:membrane"/>
    <property type="evidence" value="ECO:0007669"/>
    <property type="project" value="TreeGrafter"/>
</dbReference>
<dbReference type="GeneID" id="34527729"/>
<dbReference type="GO" id="GO:0015031">
    <property type="term" value="P:protein transport"/>
    <property type="evidence" value="ECO:0007669"/>
    <property type="project" value="UniProtKB-KW"/>
</dbReference>
<dbReference type="Pfam" id="PF22669">
    <property type="entry name" value="Exo_endo_phos2"/>
    <property type="match status" value="1"/>
</dbReference>
<evidence type="ECO:0000256" key="2">
    <source>
        <dbReference type="ARBA" id="ARBA00008943"/>
    </source>
</evidence>
<dbReference type="OrthoDB" id="405996at2759"/>
<organism evidence="12 13">
    <name type="scientific">Huiozyma naganishii (strain ATCC MYA-139 / BCRC 22969 / CBS 8797 / KCTC 17520 / NBRC 10181 / NCYC 3082 / Yp74L-3)</name>
    <name type="common">Yeast</name>
    <name type="synonym">Kazachstania naganishii</name>
    <dbReference type="NCBI Taxonomy" id="1071383"/>
    <lineage>
        <taxon>Eukaryota</taxon>
        <taxon>Fungi</taxon>
        <taxon>Dikarya</taxon>
        <taxon>Ascomycota</taxon>
        <taxon>Saccharomycotina</taxon>
        <taxon>Saccharomycetes</taxon>
        <taxon>Saccharomycetales</taxon>
        <taxon>Saccharomycetaceae</taxon>
        <taxon>Huiozyma</taxon>
    </lineage>
</organism>